<accession>A0ABS5KML2</accession>
<gene>
    <name evidence="1" type="ORF">KGQ19_10320</name>
</gene>
<organism evidence="1 2">
    <name type="scientific">Catenulispora pinistramenti</name>
    <dbReference type="NCBI Taxonomy" id="2705254"/>
    <lineage>
        <taxon>Bacteria</taxon>
        <taxon>Bacillati</taxon>
        <taxon>Actinomycetota</taxon>
        <taxon>Actinomycetes</taxon>
        <taxon>Catenulisporales</taxon>
        <taxon>Catenulisporaceae</taxon>
        <taxon>Catenulispora</taxon>
    </lineage>
</organism>
<evidence type="ECO:0000313" key="2">
    <source>
        <dbReference type="Proteomes" id="UP000730482"/>
    </source>
</evidence>
<dbReference type="EMBL" id="JAAFYZ010000025">
    <property type="protein sequence ID" value="MBS2547268.1"/>
    <property type="molecule type" value="Genomic_DNA"/>
</dbReference>
<reference evidence="1 2" key="1">
    <citation type="submission" date="2020-02" db="EMBL/GenBank/DDBJ databases">
        <title>Acidophilic actinobacteria isolated from forest soil.</title>
        <authorList>
            <person name="Golinska P."/>
        </authorList>
    </citation>
    <scope>NUCLEOTIDE SEQUENCE [LARGE SCALE GENOMIC DNA]</scope>
    <source>
        <strain evidence="1 2">NL8</strain>
    </source>
</reference>
<sequence>MIADTTYIARRLWLLGEWEAALAALAPDTESELRAEIAVERWFFQMAGHDEAEQAVAALDPASPTAQVLRARLAYSRLLFRRDPRPEDRADAEAGFRNAVRDGDEATRGWAEFHWGCLLDNVDEDAGGAVPHFETALEVGVKERDALLESICVRHLSAHREPAEGVRMLRRSLHLRAALGARALTLAAQAALASALPEDDPERADLVDTYSVGAEELRIRWLLGGATGDAGDFEAFEDFED</sequence>
<evidence type="ECO:0008006" key="3">
    <source>
        <dbReference type="Google" id="ProtNLM"/>
    </source>
</evidence>
<dbReference type="RefSeq" id="WP_212008866.1">
    <property type="nucleotide sequence ID" value="NZ_JAAFYZ010000025.1"/>
</dbReference>
<protein>
    <recommendedName>
        <fullName evidence="3">Tetratricopeptide repeat protein</fullName>
    </recommendedName>
</protein>
<proteinExistence type="predicted"/>
<name>A0ABS5KML2_9ACTN</name>
<keyword evidence="2" id="KW-1185">Reference proteome</keyword>
<evidence type="ECO:0000313" key="1">
    <source>
        <dbReference type="EMBL" id="MBS2547268.1"/>
    </source>
</evidence>
<comment type="caution">
    <text evidence="1">The sequence shown here is derived from an EMBL/GenBank/DDBJ whole genome shotgun (WGS) entry which is preliminary data.</text>
</comment>
<dbReference type="Proteomes" id="UP000730482">
    <property type="component" value="Unassembled WGS sequence"/>
</dbReference>